<accession>A0ABW3HA31</accession>
<evidence type="ECO:0000313" key="3">
    <source>
        <dbReference type="Proteomes" id="UP001596977"/>
    </source>
</evidence>
<feature type="compositionally biased region" description="Basic residues" evidence="1">
    <location>
        <begin position="127"/>
        <end position="137"/>
    </location>
</feature>
<proteinExistence type="predicted"/>
<comment type="caution">
    <text evidence="2">The sequence shown here is derived from an EMBL/GenBank/DDBJ whole genome shotgun (WGS) entry which is preliminary data.</text>
</comment>
<evidence type="ECO:0008006" key="4">
    <source>
        <dbReference type="Google" id="ProtNLM"/>
    </source>
</evidence>
<protein>
    <recommendedName>
        <fullName evidence="4">Gene transfer agent family protein</fullName>
    </recommendedName>
</protein>
<evidence type="ECO:0000313" key="2">
    <source>
        <dbReference type="EMBL" id="MFD0948109.1"/>
    </source>
</evidence>
<sequence length="137" mass="15143">MAVGLMGEATCQLDGKHFHLVMDNEAWMLVEDVLDRNYLDIVATIWRLAQRRRLAPVSMMRAIIWGATRRNHPELSIEDCQKLAENPDPEFSRALSQAFWGSVATSEPGEEAPDPGEAKARREGRGAKAKKAKAGAG</sequence>
<reference evidence="3" key="1">
    <citation type="journal article" date="2019" name="Int. J. Syst. Evol. Microbiol.">
        <title>The Global Catalogue of Microorganisms (GCM) 10K type strain sequencing project: providing services to taxonomists for standard genome sequencing and annotation.</title>
        <authorList>
            <consortium name="The Broad Institute Genomics Platform"/>
            <consortium name="The Broad Institute Genome Sequencing Center for Infectious Disease"/>
            <person name="Wu L."/>
            <person name="Ma J."/>
        </authorList>
    </citation>
    <scope>NUCLEOTIDE SEQUENCE [LARGE SCALE GENOMIC DNA]</scope>
    <source>
        <strain evidence="3">CCUG 62982</strain>
    </source>
</reference>
<evidence type="ECO:0000256" key="1">
    <source>
        <dbReference type="SAM" id="MobiDB-lite"/>
    </source>
</evidence>
<dbReference type="Proteomes" id="UP001596977">
    <property type="component" value="Unassembled WGS sequence"/>
</dbReference>
<gene>
    <name evidence="2" type="ORF">ACFQ1E_17330</name>
</gene>
<keyword evidence="3" id="KW-1185">Reference proteome</keyword>
<organism evidence="2 3">
    <name type="scientific">Sphingomonas canadensis</name>
    <dbReference type="NCBI Taxonomy" id="1219257"/>
    <lineage>
        <taxon>Bacteria</taxon>
        <taxon>Pseudomonadati</taxon>
        <taxon>Pseudomonadota</taxon>
        <taxon>Alphaproteobacteria</taxon>
        <taxon>Sphingomonadales</taxon>
        <taxon>Sphingomonadaceae</taxon>
        <taxon>Sphingomonas</taxon>
    </lineage>
</organism>
<feature type="compositionally biased region" description="Basic and acidic residues" evidence="1">
    <location>
        <begin position="116"/>
        <end position="126"/>
    </location>
</feature>
<dbReference type="EMBL" id="JBHTJG010000010">
    <property type="protein sequence ID" value="MFD0948109.1"/>
    <property type="molecule type" value="Genomic_DNA"/>
</dbReference>
<feature type="region of interest" description="Disordered" evidence="1">
    <location>
        <begin position="102"/>
        <end position="137"/>
    </location>
</feature>
<dbReference type="RefSeq" id="WP_264945941.1">
    <property type="nucleotide sequence ID" value="NZ_JAPDRA010000010.1"/>
</dbReference>
<name>A0ABW3HA31_9SPHN</name>